<reference evidence="1" key="2">
    <citation type="submission" date="2023-01" db="EMBL/GenBank/DDBJ databases">
        <title>Draft genome sequence of Portibacter lacus strain NBRC 108769.</title>
        <authorList>
            <person name="Sun Q."/>
            <person name="Mori K."/>
        </authorList>
    </citation>
    <scope>NUCLEOTIDE SEQUENCE</scope>
    <source>
        <strain evidence="1">NBRC 108769</strain>
    </source>
</reference>
<organism evidence="1 2">
    <name type="scientific">Portibacter lacus</name>
    <dbReference type="NCBI Taxonomy" id="1099794"/>
    <lineage>
        <taxon>Bacteria</taxon>
        <taxon>Pseudomonadati</taxon>
        <taxon>Bacteroidota</taxon>
        <taxon>Saprospiria</taxon>
        <taxon>Saprospirales</taxon>
        <taxon>Haliscomenobacteraceae</taxon>
        <taxon>Portibacter</taxon>
    </lineage>
</organism>
<sequence>MKRKTNIQEFKIANSCTADWNKMSNDEANRHCQLCNKTVYDFTNLKENEIIDFFENQHKQASKTCGRFNKDQLKGINLSLNGKSNYLTRVSPILVGLMLTSASCKVYKQDQIVCNEHISTIEILDQLDSSNLAENKIYGQILDENNEPLPFATAHIKGTERGVESDFYGKFELDISGLDLNETYLQTSYIGYHSFEVKLFDIKENKFKITLADPRELMGDVIVVYKPRIKNIFKRKTN</sequence>
<dbReference type="SUPFAM" id="SSF49464">
    <property type="entry name" value="Carboxypeptidase regulatory domain-like"/>
    <property type="match status" value="1"/>
</dbReference>
<dbReference type="RefSeq" id="WP_235294797.1">
    <property type="nucleotide sequence ID" value="NZ_BSOH01000003.1"/>
</dbReference>
<dbReference type="Proteomes" id="UP001156666">
    <property type="component" value="Unassembled WGS sequence"/>
</dbReference>
<reference evidence="1" key="1">
    <citation type="journal article" date="2014" name="Int. J. Syst. Evol. Microbiol.">
        <title>Complete genome sequence of Corynebacterium casei LMG S-19264T (=DSM 44701T), isolated from a smear-ripened cheese.</title>
        <authorList>
            <consortium name="US DOE Joint Genome Institute (JGI-PGF)"/>
            <person name="Walter F."/>
            <person name="Albersmeier A."/>
            <person name="Kalinowski J."/>
            <person name="Ruckert C."/>
        </authorList>
    </citation>
    <scope>NUCLEOTIDE SEQUENCE</scope>
    <source>
        <strain evidence="1">NBRC 108769</strain>
    </source>
</reference>
<proteinExistence type="predicted"/>
<dbReference type="AlphaFoldDB" id="A0AA37WDZ3"/>
<evidence type="ECO:0008006" key="3">
    <source>
        <dbReference type="Google" id="ProtNLM"/>
    </source>
</evidence>
<name>A0AA37WDZ3_9BACT</name>
<comment type="caution">
    <text evidence="1">The sequence shown here is derived from an EMBL/GenBank/DDBJ whole genome shotgun (WGS) entry which is preliminary data.</text>
</comment>
<evidence type="ECO:0000313" key="1">
    <source>
        <dbReference type="EMBL" id="GLR16154.1"/>
    </source>
</evidence>
<keyword evidence="2" id="KW-1185">Reference proteome</keyword>
<dbReference type="EMBL" id="BSOH01000003">
    <property type="protein sequence ID" value="GLR16154.1"/>
    <property type="molecule type" value="Genomic_DNA"/>
</dbReference>
<gene>
    <name evidence="1" type="ORF">GCM10007940_07690</name>
</gene>
<evidence type="ECO:0000313" key="2">
    <source>
        <dbReference type="Proteomes" id="UP001156666"/>
    </source>
</evidence>
<dbReference type="Pfam" id="PF13715">
    <property type="entry name" value="CarbopepD_reg_2"/>
    <property type="match status" value="1"/>
</dbReference>
<accession>A0AA37WDZ3</accession>
<dbReference type="InterPro" id="IPR008969">
    <property type="entry name" value="CarboxyPept-like_regulatory"/>
</dbReference>
<protein>
    <recommendedName>
        <fullName evidence="3">Carboxypeptidase-like regulatory domain-containing protein</fullName>
    </recommendedName>
</protein>